<evidence type="ECO:0000259" key="8">
    <source>
        <dbReference type="PROSITE" id="PS50885"/>
    </source>
</evidence>
<dbReference type="InterPro" id="IPR010559">
    <property type="entry name" value="Sig_transdc_His_kin_internal"/>
</dbReference>
<evidence type="ECO:0000256" key="7">
    <source>
        <dbReference type="SAM" id="Phobius"/>
    </source>
</evidence>
<evidence type="ECO:0000256" key="5">
    <source>
        <dbReference type="ARBA" id="ARBA00022777"/>
    </source>
</evidence>
<dbReference type="GO" id="GO:0004673">
    <property type="term" value="F:protein histidine kinase activity"/>
    <property type="evidence" value="ECO:0007669"/>
    <property type="project" value="UniProtKB-EC"/>
</dbReference>
<sequence>MKRLNTFKKIIIMLSILLLPVILIYTYSNRNSMQIIQNELIQLTLNQQDFLVEQLDMISEQLWKSAYITMSDTNALMLQHESITKPGYDNFKIIEALEHHLRLESTSYSWQYGLTLFSPVTGAYITTDDRKFDLDYFQQHFYTNWSYVRLKPEESDGYYFVRHMTKPFSLDHNPEELGLILEVAIPASNIAHLLEQFTTGRTGEPLFYHPQAGMIALNDADPELTLAFKEVLEEHELGARGYEIVRASGEQYLMNYTESTWHGWYLIDFVPLKSVVAPLDHSLRSFYYIMALLMLIGVAFAVIIYRSVQIPIIELIKGVRRLKQGNYSFRIAVKESSEFHYLFSEFNRMSEETQQLIEKVFVSQLRVRDATLKQLQSQINPHFLYNNFAFIQSMTQMGNKGAVIAFTQHLSQYYRYTTRTEMTSTALYEELNLIQSYLEIQQMQMLRLEYDINVPQALLDLEIPRLIIQPVVENAIVHGIERSLKSGLIRVTGKEEGPYAVIIIEDNGKGLAEEELEKLSTAMASPMQDEMGFGLWNIHQRLLLYNEDGQGLVFGTSALGGLKVELYFRMKEQGQNESIIESEGSA</sequence>
<feature type="transmembrane region" description="Helical" evidence="7">
    <location>
        <begin position="7"/>
        <end position="27"/>
    </location>
</feature>
<keyword evidence="4 9" id="KW-0808">Transferase</keyword>
<evidence type="ECO:0000256" key="1">
    <source>
        <dbReference type="ARBA" id="ARBA00004651"/>
    </source>
</evidence>
<keyword evidence="7" id="KW-1133">Transmembrane helix</keyword>
<dbReference type="SUPFAM" id="SSF158472">
    <property type="entry name" value="HAMP domain-like"/>
    <property type="match status" value="1"/>
</dbReference>
<evidence type="ECO:0000256" key="4">
    <source>
        <dbReference type="ARBA" id="ARBA00022679"/>
    </source>
</evidence>
<reference evidence="10" key="1">
    <citation type="journal article" date="2019" name="Int. J. Syst. Evol. Microbiol.">
        <title>The Global Catalogue of Microorganisms (GCM) 10K type strain sequencing project: providing services to taxonomists for standard genome sequencing and annotation.</title>
        <authorList>
            <consortium name="The Broad Institute Genomics Platform"/>
            <consortium name="The Broad Institute Genome Sequencing Center for Infectious Disease"/>
            <person name="Wu L."/>
            <person name="Ma J."/>
        </authorList>
    </citation>
    <scope>NUCLEOTIDE SEQUENCE [LARGE SCALE GENOMIC DNA]</scope>
    <source>
        <strain evidence="10">PCU 280</strain>
    </source>
</reference>
<dbReference type="PANTHER" id="PTHR34220">
    <property type="entry name" value="SENSOR HISTIDINE KINASE YPDA"/>
    <property type="match status" value="1"/>
</dbReference>
<dbReference type="PANTHER" id="PTHR34220:SF7">
    <property type="entry name" value="SENSOR HISTIDINE KINASE YPDA"/>
    <property type="match status" value="1"/>
</dbReference>
<dbReference type="Pfam" id="PF02518">
    <property type="entry name" value="HATPase_c"/>
    <property type="match status" value="1"/>
</dbReference>
<keyword evidence="6 7" id="KW-0472">Membrane</keyword>
<dbReference type="EC" id="2.7.13.3" evidence="9"/>
<dbReference type="InterPro" id="IPR036890">
    <property type="entry name" value="HATPase_C_sf"/>
</dbReference>
<keyword evidence="3" id="KW-0597">Phosphoprotein</keyword>
<dbReference type="CDD" id="cd06225">
    <property type="entry name" value="HAMP"/>
    <property type="match status" value="1"/>
</dbReference>
<keyword evidence="2" id="KW-1003">Cell membrane</keyword>
<dbReference type="SUPFAM" id="SSF55874">
    <property type="entry name" value="ATPase domain of HSP90 chaperone/DNA topoisomerase II/histidine kinase"/>
    <property type="match status" value="1"/>
</dbReference>
<dbReference type="Pfam" id="PF06580">
    <property type="entry name" value="His_kinase"/>
    <property type="match status" value="1"/>
</dbReference>
<dbReference type="SMART" id="SM00304">
    <property type="entry name" value="HAMP"/>
    <property type="match status" value="1"/>
</dbReference>
<proteinExistence type="predicted"/>
<dbReference type="InterPro" id="IPR003594">
    <property type="entry name" value="HATPase_dom"/>
</dbReference>
<dbReference type="InterPro" id="IPR050640">
    <property type="entry name" value="Bact_2-comp_sensor_kinase"/>
</dbReference>
<accession>A0ABW1V569</accession>
<dbReference type="InterPro" id="IPR003660">
    <property type="entry name" value="HAMP_dom"/>
</dbReference>
<name>A0ABW1V569_9BACL</name>
<comment type="subcellular location">
    <subcellularLocation>
        <location evidence="1">Cell membrane</location>
        <topology evidence="1">Multi-pass membrane protein</topology>
    </subcellularLocation>
</comment>
<keyword evidence="7" id="KW-0812">Transmembrane</keyword>
<keyword evidence="10" id="KW-1185">Reference proteome</keyword>
<gene>
    <name evidence="9" type="ORF">ACFP56_15095</name>
</gene>
<dbReference type="PROSITE" id="PS50885">
    <property type="entry name" value="HAMP"/>
    <property type="match status" value="1"/>
</dbReference>
<feature type="transmembrane region" description="Helical" evidence="7">
    <location>
        <begin position="286"/>
        <end position="305"/>
    </location>
</feature>
<evidence type="ECO:0000313" key="10">
    <source>
        <dbReference type="Proteomes" id="UP001596233"/>
    </source>
</evidence>
<evidence type="ECO:0000256" key="6">
    <source>
        <dbReference type="ARBA" id="ARBA00023136"/>
    </source>
</evidence>
<dbReference type="Gene3D" id="6.10.340.10">
    <property type="match status" value="1"/>
</dbReference>
<feature type="domain" description="HAMP" evidence="8">
    <location>
        <begin position="306"/>
        <end position="358"/>
    </location>
</feature>
<keyword evidence="5 9" id="KW-0418">Kinase</keyword>
<dbReference type="EMBL" id="JBHSTE010000005">
    <property type="protein sequence ID" value="MFC6333952.1"/>
    <property type="molecule type" value="Genomic_DNA"/>
</dbReference>
<evidence type="ECO:0000313" key="9">
    <source>
        <dbReference type="EMBL" id="MFC6333952.1"/>
    </source>
</evidence>
<comment type="caution">
    <text evidence="9">The sequence shown here is derived from an EMBL/GenBank/DDBJ whole genome shotgun (WGS) entry which is preliminary data.</text>
</comment>
<protein>
    <submittedName>
        <fullName evidence="9">Sensor histidine kinase</fullName>
        <ecNumber evidence="9">2.7.13.3</ecNumber>
    </submittedName>
</protein>
<dbReference type="Proteomes" id="UP001596233">
    <property type="component" value="Unassembled WGS sequence"/>
</dbReference>
<evidence type="ECO:0000256" key="3">
    <source>
        <dbReference type="ARBA" id="ARBA00022553"/>
    </source>
</evidence>
<dbReference type="Gene3D" id="3.30.565.10">
    <property type="entry name" value="Histidine kinase-like ATPase, C-terminal domain"/>
    <property type="match status" value="1"/>
</dbReference>
<evidence type="ECO:0000256" key="2">
    <source>
        <dbReference type="ARBA" id="ARBA00022475"/>
    </source>
</evidence>
<dbReference type="RefSeq" id="WP_379235992.1">
    <property type="nucleotide sequence ID" value="NZ_JBHSTE010000005.1"/>
</dbReference>
<organism evidence="9 10">
    <name type="scientific">Paenibacillus septentrionalis</name>
    <dbReference type="NCBI Taxonomy" id="429342"/>
    <lineage>
        <taxon>Bacteria</taxon>
        <taxon>Bacillati</taxon>
        <taxon>Bacillota</taxon>
        <taxon>Bacilli</taxon>
        <taxon>Bacillales</taxon>
        <taxon>Paenibacillaceae</taxon>
        <taxon>Paenibacillus</taxon>
    </lineage>
</organism>